<reference evidence="3 4" key="1">
    <citation type="submission" date="2018-11" db="EMBL/GenBank/DDBJ databases">
        <title>Genome sequencing of Paenibacillus lentus DSM25539(T).</title>
        <authorList>
            <person name="Kook J.-K."/>
            <person name="Park S.-N."/>
            <person name="Lim Y.K."/>
        </authorList>
    </citation>
    <scope>NUCLEOTIDE SEQUENCE [LARGE SCALE GENOMIC DNA]</scope>
    <source>
        <strain evidence="3 4">DSM 25539</strain>
    </source>
</reference>
<dbReference type="InterPro" id="IPR010982">
    <property type="entry name" value="Lambda_DNA-bd_dom_sf"/>
</dbReference>
<keyword evidence="4" id="KW-1185">Reference proteome</keyword>
<dbReference type="OrthoDB" id="9814553at2"/>
<feature type="domain" description="HTH cro/C1-type" evidence="2">
    <location>
        <begin position="12"/>
        <end position="66"/>
    </location>
</feature>
<proteinExistence type="predicted"/>
<dbReference type="InterPro" id="IPR050807">
    <property type="entry name" value="TransReg_Diox_bact_type"/>
</dbReference>
<organism evidence="3 4">
    <name type="scientific">Paenibacillus lentus</name>
    <dbReference type="NCBI Taxonomy" id="1338368"/>
    <lineage>
        <taxon>Bacteria</taxon>
        <taxon>Bacillati</taxon>
        <taxon>Bacillota</taxon>
        <taxon>Bacilli</taxon>
        <taxon>Bacillales</taxon>
        <taxon>Paenibacillaceae</taxon>
        <taxon>Paenibacillus</taxon>
    </lineage>
</organism>
<dbReference type="GO" id="GO:0003677">
    <property type="term" value="F:DNA binding"/>
    <property type="evidence" value="ECO:0007669"/>
    <property type="project" value="UniProtKB-KW"/>
</dbReference>
<dbReference type="AlphaFoldDB" id="A0A3S8RX07"/>
<protein>
    <submittedName>
        <fullName evidence="3">XRE family transcriptional regulator</fullName>
    </submittedName>
</protein>
<dbReference type="PANTHER" id="PTHR46797:SF24">
    <property type="entry name" value="DNA-BINDING PHAGE PROTEIN"/>
    <property type="match status" value="1"/>
</dbReference>
<dbReference type="Gene3D" id="1.10.260.40">
    <property type="entry name" value="lambda repressor-like DNA-binding domains"/>
    <property type="match status" value="1"/>
</dbReference>
<dbReference type="Pfam" id="PF01381">
    <property type="entry name" value="HTH_3"/>
    <property type="match status" value="1"/>
</dbReference>
<dbReference type="GO" id="GO:0003700">
    <property type="term" value="F:DNA-binding transcription factor activity"/>
    <property type="evidence" value="ECO:0007669"/>
    <property type="project" value="TreeGrafter"/>
</dbReference>
<evidence type="ECO:0000313" key="4">
    <source>
        <dbReference type="Proteomes" id="UP000273145"/>
    </source>
</evidence>
<name>A0A3S8RX07_9BACL</name>
<dbReference type="CDD" id="cd00093">
    <property type="entry name" value="HTH_XRE"/>
    <property type="match status" value="1"/>
</dbReference>
<evidence type="ECO:0000256" key="1">
    <source>
        <dbReference type="ARBA" id="ARBA00023125"/>
    </source>
</evidence>
<gene>
    <name evidence="3" type="ORF">EIM92_16240</name>
</gene>
<keyword evidence="1" id="KW-0238">DNA-binding</keyword>
<sequence length="119" mass="13752">MISINEYVGERIRSFRKARGLTQADLGELVELPQPYVGGIERGERNISLETLQKLMLALHITPSELFKEYNNLSDETLFEYVEIKDRINIALSKRKLSEVRIIEGFINDILETIDNLKN</sequence>
<dbReference type="PANTHER" id="PTHR46797">
    <property type="entry name" value="HTH-TYPE TRANSCRIPTIONAL REGULATOR"/>
    <property type="match status" value="1"/>
</dbReference>
<evidence type="ECO:0000313" key="3">
    <source>
        <dbReference type="EMBL" id="AZK47508.1"/>
    </source>
</evidence>
<dbReference type="RefSeq" id="WP_125083534.1">
    <property type="nucleotide sequence ID" value="NZ_CP034248.1"/>
</dbReference>
<dbReference type="KEGG" id="plen:EIM92_16240"/>
<dbReference type="InterPro" id="IPR001387">
    <property type="entry name" value="Cro/C1-type_HTH"/>
</dbReference>
<dbReference type="GO" id="GO:0005829">
    <property type="term" value="C:cytosol"/>
    <property type="evidence" value="ECO:0007669"/>
    <property type="project" value="TreeGrafter"/>
</dbReference>
<dbReference type="PROSITE" id="PS50943">
    <property type="entry name" value="HTH_CROC1"/>
    <property type="match status" value="1"/>
</dbReference>
<dbReference type="Proteomes" id="UP000273145">
    <property type="component" value="Chromosome"/>
</dbReference>
<dbReference type="EMBL" id="CP034248">
    <property type="protein sequence ID" value="AZK47508.1"/>
    <property type="molecule type" value="Genomic_DNA"/>
</dbReference>
<accession>A0A3S8RX07</accession>
<dbReference type="SUPFAM" id="SSF47413">
    <property type="entry name" value="lambda repressor-like DNA-binding domains"/>
    <property type="match status" value="1"/>
</dbReference>
<dbReference type="SMART" id="SM00530">
    <property type="entry name" value="HTH_XRE"/>
    <property type="match status" value="1"/>
</dbReference>
<evidence type="ECO:0000259" key="2">
    <source>
        <dbReference type="PROSITE" id="PS50943"/>
    </source>
</evidence>